<organism evidence="2 3">
    <name type="scientific">Paenibacillus herberti</name>
    <dbReference type="NCBI Taxonomy" id="1619309"/>
    <lineage>
        <taxon>Bacteria</taxon>
        <taxon>Bacillati</taxon>
        <taxon>Bacillota</taxon>
        <taxon>Bacilli</taxon>
        <taxon>Bacillales</taxon>
        <taxon>Paenibacillaceae</taxon>
        <taxon>Paenibacillus</taxon>
    </lineage>
</organism>
<keyword evidence="3" id="KW-1185">Reference proteome</keyword>
<dbReference type="InterPro" id="IPR024534">
    <property type="entry name" value="JetD_C"/>
</dbReference>
<sequence length="263" mass="31279">MLLNEYHPKMALSSYAKDYEFFIIDKPYLDEINKFLRTGDTEVISINERSFELFYDEKWLDQNRGVLQRISVTLDDLCCYPTYEPFFEYRRTSNSKSSYHILIVENKDTYYTLKRLFIEGIYTFGGIPFSMLIYGEGDKILRSFSYINEIEELRDIYYQVHYFGDIDPKGMSIFSSLQKTVDVQPFFLFYFALLSKYEHRVPPRRKKEQAKTKPLSYATFLECFNESVRKSLITIVEQCNGYLPQEGLNRRDFIKLSHPEGDL</sequence>
<dbReference type="GO" id="GO:0005694">
    <property type="term" value="C:chromosome"/>
    <property type="evidence" value="ECO:0007669"/>
    <property type="project" value="InterPro"/>
</dbReference>
<gene>
    <name evidence="2" type="ORF">CGZ75_19685</name>
</gene>
<feature type="domain" description="Wadjet protein JetD C-terminal" evidence="1">
    <location>
        <begin position="98"/>
        <end position="251"/>
    </location>
</feature>
<name>A0A229NUB1_9BACL</name>
<dbReference type="EMBL" id="NMUQ01000003">
    <property type="protein sequence ID" value="OXM13295.1"/>
    <property type="molecule type" value="Genomic_DNA"/>
</dbReference>
<accession>A0A229NUB1</accession>
<dbReference type="InterPro" id="IPR036078">
    <property type="entry name" value="Spo11/TopoVI_A_sf"/>
</dbReference>
<dbReference type="GO" id="GO:0003677">
    <property type="term" value="F:DNA binding"/>
    <property type="evidence" value="ECO:0007669"/>
    <property type="project" value="InterPro"/>
</dbReference>
<dbReference type="AlphaFoldDB" id="A0A229NUB1"/>
<dbReference type="SUPFAM" id="SSF56726">
    <property type="entry name" value="DNA topoisomerase IV, alpha subunit"/>
    <property type="match status" value="1"/>
</dbReference>
<evidence type="ECO:0000313" key="3">
    <source>
        <dbReference type="Proteomes" id="UP000215145"/>
    </source>
</evidence>
<comment type="caution">
    <text evidence="2">The sequence shown here is derived from an EMBL/GenBank/DDBJ whole genome shotgun (WGS) entry which is preliminary data.</text>
</comment>
<dbReference type="Pfam" id="PF09983">
    <property type="entry name" value="JetD_C"/>
    <property type="match status" value="1"/>
</dbReference>
<dbReference type="Proteomes" id="UP000215145">
    <property type="component" value="Unassembled WGS sequence"/>
</dbReference>
<protein>
    <recommendedName>
        <fullName evidence="1">Wadjet protein JetD C-terminal domain-containing protein</fullName>
    </recommendedName>
</protein>
<reference evidence="2 3" key="1">
    <citation type="submission" date="2017-07" db="EMBL/GenBank/DDBJ databases">
        <title>Paenibacillus herberti R33 genome sequencing and assembly.</title>
        <authorList>
            <person name="Su W."/>
        </authorList>
    </citation>
    <scope>NUCLEOTIDE SEQUENCE [LARGE SCALE GENOMIC DNA]</scope>
    <source>
        <strain evidence="2 3">R33</strain>
    </source>
</reference>
<evidence type="ECO:0000313" key="2">
    <source>
        <dbReference type="EMBL" id="OXM13295.1"/>
    </source>
</evidence>
<proteinExistence type="predicted"/>
<evidence type="ECO:0000259" key="1">
    <source>
        <dbReference type="Pfam" id="PF09983"/>
    </source>
</evidence>